<dbReference type="SMART" id="SM00638">
    <property type="entry name" value="LPD_N"/>
    <property type="match status" value="1"/>
</dbReference>
<dbReference type="GO" id="GO:0030301">
    <property type="term" value="P:cholesterol transport"/>
    <property type="evidence" value="ECO:0007669"/>
    <property type="project" value="TreeGrafter"/>
</dbReference>
<dbReference type="GO" id="GO:0034361">
    <property type="term" value="C:very-low-density lipoprotein particle"/>
    <property type="evidence" value="ECO:0007669"/>
    <property type="project" value="TreeGrafter"/>
</dbReference>
<dbReference type="InterPro" id="IPR015816">
    <property type="entry name" value="Vitellinogen_b-sht_N"/>
</dbReference>
<keyword evidence="6" id="KW-0325">Glycoprotein</keyword>
<proteinExistence type="predicted"/>
<dbReference type="Pfam" id="PF09172">
    <property type="entry name" value="Vit_open_b-sht"/>
    <property type="match status" value="1"/>
</dbReference>
<dbReference type="GO" id="GO:0042953">
    <property type="term" value="P:lipoprotein transport"/>
    <property type="evidence" value="ECO:0007669"/>
    <property type="project" value="TreeGrafter"/>
</dbReference>
<evidence type="ECO:0000256" key="3">
    <source>
        <dbReference type="ARBA" id="ARBA00022525"/>
    </source>
</evidence>
<reference evidence="10" key="1">
    <citation type="submission" date="2023-08" db="EMBL/GenBank/DDBJ databases">
        <title>Chromosome-level Genome Assembly of mud carp (Cirrhinus molitorella).</title>
        <authorList>
            <person name="Liu H."/>
        </authorList>
    </citation>
    <scope>NUCLEOTIDE SEQUENCE</scope>
    <source>
        <strain evidence="10">Prfri</strain>
        <tissue evidence="10">Muscle</tissue>
    </source>
</reference>
<evidence type="ECO:0000256" key="5">
    <source>
        <dbReference type="ARBA" id="ARBA00023055"/>
    </source>
</evidence>
<dbReference type="InterPro" id="IPR009454">
    <property type="entry name" value="Lipid_transpt_open_b-sht"/>
</dbReference>
<evidence type="ECO:0000256" key="8">
    <source>
        <dbReference type="SAM" id="SignalP"/>
    </source>
</evidence>
<dbReference type="PROSITE" id="PS51211">
    <property type="entry name" value="VITELLOGENIN"/>
    <property type="match status" value="1"/>
</dbReference>
<evidence type="ECO:0000256" key="1">
    <source>
        <dbReference type="ARBA" id="ARBA00004613"/>
    </source>
</evidence>
<dbReference type="GO" id="GO:0006642">
    <property type="term" value="P:triglyceride mobilization"/>
    <property type="evidence" value="ECO:0007669"/>
    <property type="project" value="TreeGrafter"/>
</dbReference>
<keyword evidence="2" id="KW-0813">Transport</keyword>
<evidence type="ECO:0000259" key="9">
    <source>
        <dbReference type="PROSITE" id="PS51211"/>
    </source>
</evidence>
<dbReference type="Gene3D" id="2.20.80.10">
    <property type="entry name" value="Lipovitellin-phosvitin complex, chain A, domain 4"/>
    <property type="match status" value="1"/>
</dbReference>
<dbReference type="PANTHER" id="PTHR13769">
    <property type="entry name" value="APOLIPOPROTEIN B"/>
    <property type="match status" value="1"/>
</dbReference>
<dbReference type="InterPro" id="IPR015819">
    <property type="entry name" value="Lipid_transp_b-sht_shell"/>
</dbReference>
<feature type="chain" id="PRO_5041655532" description="Vitellogenin domain-containing protein" evidence="8">
    <location>
        <begin position="19"/>
        <end position="4419"/>
    </location>
</feature>
<comment type="caution">
    <text evidence="7">Lacks conserved residue(s) required for the propagation of feature annotation.</text>
</comment>
<dbReference type="PANTHER" id="PTHR13769:SF6">
    <property type="entry name" value="APOLIPOPROTEIN B-100"/>
    <property type="match status" value="1"/>
</dbReference>
<dbReference type="Pfam" id="PF06448">
    <property type="entry name" value="DUF1081"/>
    <property type="match status" value="1"/>
</dbReference>
<dbReference type="InterPro" id="IPR001747">
    <property type="entry name" value="Vitellogenin_N"/>
</dbReference>
<dbReference type="SUPFAM" id="SSF56968">
    <property type="entry name" value="Lipovitellin-phosvitin complex, beta-sheet shell regions"/>
    <property type="match status" value="2"/>
</dbReference>
<dbReference type="GO" id="GO:0034362">
    <property type="term" value="C:low-density lipoprotein particle"/>
    <property type="evidence" value="ECO:0007669"/>
    <property type="project" value="TreeGrafter"/>
</dbReference>
<keyword evidence="4 8" id="KW-0732">Signal</keyword>
<evidence type="ECO:0000256" key="4">
    <source>
        <dbReference type="ARBA" id="ARBA00022729"/>
    </source>
</evidence>
<dbReference type="Pfam" id="PF01347">
    <property type="entry name" value="Vitellogenin_N"/>
    <property type="match status" value="1"/>
</dbReference>
<dbReference type="GO" id="GO:0034359">
    <property type="term" value="C:mature chylomicron"/>
    <property type="evidence" value="ECO:0007669"/>
    <property type="project" value="TreeGrafter"/>
</dbReference>
<evidence type="ECO:0000256" key="7">
    <source>
        <dbReference type="PROSITE-ProRule" id="PRU00557"/>
    </source>
</evidence>
<evidence type="ECO:0000313" key="11">
    <source>
        <dbReference type="Proteomes" id="UP001187343"/>
    </source>
</evidence>
<evidence type="ECO:0000313" key="10">
    <source>
        <dbReference type="EMBL" id="KAK2878373.1"/>
    </source>
</evidence>
<dbReference type="Gene3D" id="2.30.230.10">
    <property type="entry name" value="Lipovitellin, beta-sheet shell regions, chain A"/>
    <property type="match status" value="1"/>
</dbReference>
<dbReference type="Gene3D" id="1.25.10.20">
    <property type="entry name" value="Vitellinogen, superhelical"/>
    <property type="match status" value="1"/>
</dbReference>
<gene>
    <name evidence="10" type="ORF">Q8A67_019164</name>
</gene>
<organism evidence="10 11">
    <name type="scientific">Cirrhinus molitorella</name>
    <name type="common">mud carp</name>
    <dbReference type="NCBI Taxonomy" id="172907"/>
    <lineage>
        <taxon>Eukaryota</taxon>
        <taxon>Metazoa</taxon>
        <taxon>Chordata</taxon>
        <taxon>Craniata</taxon>
        <taxon>Vertebrata</taxon>
        <taxon>Euteleostomi</taxon>
        <taxon>Actinopterygii</taxon>
        <taxon>Neopterygii</taxon>
        <taxon>Teleostei</taxon>
        <taxon>Ostariophysi</taxon>
        <taxon>Cypriniformes</taxon>
        <taxon>Cyprinidae</taxon>
        <taxon>Labeoninae</taxon>
        <taxon>Labeonini</taxon>
        <taxon>Cirrhinus</taxon>
    </lineage>
</organism>
<keyword evidence="5" id="KW-0445">Lipid transport</keyword>
<dbReference type="FunFam" id="2.30.230.10:FF:000003">
    <property type="entry name" value="Apolipoprotein B"/>
    <property type="match status" value="1"/>
</dbReference>
<dbReference type="EMBL" id="JAUYZG010000019">
    <property type="protein sequence ID" value="KAK2878373.1"/>
    <property type="molecule type" value="Genomic_DNA"/>
</dbReference>
<dbReference type="InterPro" id="IPR011030">
    <property type="entry name" value="Lipovitellin_superhlx_dom"/>
</dbReference>
<dbReference type="GO" id="GO:0120020">
    <property type="term" value="F:cholesterol transfer activity"/>
    <property type="evidence" value="ECO:0007669"/>
    <property type="project" value="TreeGrafter"/>
</dbReference>
<comment type="subcellular location">
    <subcellularLocation>
        <location evidence="1">Secreted</location>
    </subcellularLocation>
</comment>
<keyword evidence="11" id="KW-1185">Reference proteome</keyword>
<evidence type="ECO:0000256" key="2">
    <source>
        <dbReference type="ARBA" id="ARBA00022448"/>
    </source>
</evidence>
<keyword evidence="3" id="KW-0964">Secreted</keyword>
<dbReference type="GO" id="GO:0042632">
    <property type="term" value="P:cholesterol homeostasis"/>
    <property type="evidence" value="ECO:0007669"/>
    <property type="project" value="TreeGrafter"/>
</dbReference>
<accession>A0AA88P9B0</accession>
<feature type="signal peptide" evidence="8">
    <location>
        <begin position="1"/>
        <end position="18"/>
    </location>
</feature>
<protein>
    <recommendedName>
        <fullName evidence="9">Vitellogenin domain-containing protein</fullName>
    </recommendedName>
</protein>
<dbReference type="SUPFAM" id="SSF48431">
    <property type="entry name" value="Lipovitellin-phosvitin complex, superhelical domain"/>
    <property type="match status" value="1"/>
</dbReference>
<dbReference type="InterPro" id="IPR052418">
    <property type="entry name" value="Apolipoprotein_B"/>
</dbReference>
<dbReference type="Proteomes" id="UP001187343">
    <property type="component" value="Unassembled WGS sequence"/>
</dbReference>
<sequence>MDTKLCLLLILSAHLLTANTEVAEEDSGEGQTPVCPLSARFKNLRKYVYQYTAESKNGVTGTANLRNGPKISCQVEIEVPQTCSFVLRTTECVLSEVSVIDAQGQPVYRQAAGAEAFQLAMEKNPLNFVVEQVTSVSIYPEKDEPENILNIKRGIISALLVPVLEEELNEKMSTIHGICKTDVTVNSRKDIDTDVTVVRDLSGCSHFSPHSLPTSPLSLLPGLNGLISKLISSTQTCNYQFDNRRKHMTEAQCTEKHLFIPFSHEGQYGISSEVKQSLTLKDSVKINNRYFNKDDTLEKKLFLEEVEDKLPVQSKDDVLATMRELNMLSSSGKSQQRASLFHKLVSEVRGLKNETLSGAADEMMKISEWLTWQTLFQCGTDECTSAIMQILRTFDEPAREVNAIVYALSLVPQASPQKVRDMLSMAQSKQSKAIMYALANTVKQLPHDQTTSTPEVKEVAEFMEFMLGDCSGDEDSTYLTLRVIGVMGKYMEGFPSLKSSLLNCMGQTYASLPVQKAAIQAFRLMQMEPDVKTALIQQYENSEAPAQKRIAAYLMLMRNPEEANKVLRTLKNEQNEQVKSFVSSHIANILESEDPTLSTTKDYILKALWGDASFNPTDFTKFSHNYKIKVPLVGSVESNMIFDSANYMPREVMLATTLDNFNAEILEIGLEGEGFEPAIEVLFGENGFFPDTISKAMYWVNEKIPHPVKRVLDKWISPLRGERMKRQVPQDIMRSVEEYLSEFKKRLEQTEDAPKGLAYLRFMGTELGYLKTNELNLIINYIKLYTETFKSMSVNFMGKLMSSLENEFFVHYMFLDKAFTLPTSAGFPLKLSLSGVLAPGAKGGLTIERMMQQLSFMPSVGVEFVTQMGVYIPEFVVAGIETHTNMYHESAVNAKVTVSDSQIKLSIPAPQGNIQLFSISNKLLSVTSTQTKIVPSMVEDRTDSTECNPIFPGMNYCTILRYSNASSTNNAPYYPLTGETRLALELQPTGEVPEYTATIAYALLREGKEGRHKVDSVKIVLKAEGAEPTEATTVVKYNRNKSILTTDFQIPDYDLEAGIKLAVTDSIAKGKKMHGITVDVTNKDIPQLSLVGHARLESMRDGLIELKLTVPALQMDSSATGTLKNNNGLILQLETAFNMPETTSVQKATLRYDNNKVELEMKSDINSEMDKLFPNMEEYRSQLQASIDNVLDQKVTKTDMKLRHIVSKGLEALNIWLDKLAAGSTFVNIERSKRSTPELTLPSFPEKIYLKSDALMRYQFNKGRISISLPLLLGGKSSAELNIPPTLTLPQIQIPLIGLDIPENNYKIPSFTIPKALDFSLPMLGVAEVSAKMNSNFYDWEGSILGGNNTVDVPNYIAKYKMMASCPVTPLSYKIEGMGMITGTVDDTLKYLVNGSISHCLLDASLSVFETMSMADKISGKTNYRIEASSPLGLETSVYYSAQSASMNDEIIGDGNFDGFIRIGSLYANSTLSQSYIYNMLKREGKGESTLKFDSSIIQGQNVIKGSYVNEELSLLSKTNAQNDVLKHVAELKHKKGQLSVKSDGSTTALGKALRCKAELDVTSEEATLKVETQAGDDAAHRAYSLLTGSLNSNGLEMNIEGLLNFEDGRGTHKGTLTFGASGLTASCMTAVEGSFLTFEKTIKVGIDGDGASMSLVSKASAQDKTIELSAEGKISPKEVSLTSDLKGNAFDGTAKNTINFGINKQGLSLSNTMMGTLQKMRSECTNTLTVTLWTLAFRSKTDHFICDGASYNHDIKVNMRPFVTSISANNKLEMFDFGLSGDGRLKMEPFKMDVAGSLGGKYGDEDNVKHSCQFTYADLAGTIKCDTTAKVFDSQISNNFDLDFAGLSSVMNSKTQVNCESLRLENNIRTMAMPFSLTIDAILNSDGTVKFYGKHTGQLYSKFLLKAEPLAIAKSHEYRASAVHMLPNGQSAETHVENKFDSLLIPNEQTVVWKFKSKLNNHAYNQDVNIYNKETEMGVQLSGVLQTSLFNTETSDIPLDNQKFSASGFVKYDKNSDCHIIYLPFFESFPAAFESMKNAILHKFESFQNYLNSLDINGLIGNFRNKLDELPQKVKDIIVDMDLENKVNTVKDQLISLIHDYTISIDDLDAYAEKFKESSKSNIIDLATRIRDLMIQIKDGIESGSWANSVSDILMQIGDELKAFDEKYEITKTIMRGIDGIEDIIRQIDLQKLQDSSAAWLKQLDAKYEIKTKLQEKLSELRKIVETFDIKMLLEGLRDYIISFDLTEYVEELSDQIPYEDIERVLDTAKDVIVNWIEEYEIPEKINRVYLNAQELILRYEIDKKIEVFVEQAIILVKQYRIQELVQAVVDTLKSIQFEYISDKVMEVLDSIVSLLKLMDFKQIIDDLNEYVLKIINTLRTFDYNTFVDKANEKLKDVVEYINKQINKVYEIPQKIEASREFIKEMQVTVVDYLERLKNTRIAEVCRNVIDVIDTTAYKDIKLKIQDIIEDVRQRINDMDIRDEISVHLERASVAYVNTIEYILSQFTELIDEIKKMAEDKEILNQINQAVEGILNALKTAEIDVPSFMLPFTTLEVPSFKIKMARLHDITFPAMITTPEFNILDLFSIPSITVDFDKIKQSIVDFIDKVRQIEMPEVDPEAIFGDLRALYLSDLPDFTFSEITLTELKFPEITVPKLKLESFEITMLPIPKVKIPEIPFEPCLPAFGKLYGEFKVDSPHYTLMTSAALENTTKTSRSPQFKATLNSKGKSNFEFLDYNLDAMFQVEAPKMRKMVISETMKVSHMAFGIDHEGSVILSGPSAEAKAKTAAKVTTRIYTADLINNAVIALKNGISANMDTTYTHNLNIPTIDLSSQAIITKTAGARFESGTISVTVGTVGSGKWSPSSQSRTTKSIDDYSDEITHKSNLEFTINAGTAKLNFDGETNSRNLKMKQSVNAESVILSHITVDARAETEAPFIKGSILTLKGKAQMEDIRMQIGISHNAELIGKVSGSISNACEFLAQPFEVTLDCRNKGNSKILLPLKLTGKIDFQDDFGFTLNSNKQNAFWLGLARFNQYKYKHNFTLDNSENEAGIHAFVDGEANLDFLTVPLSIPEITIPYLNIKTPKIEEFSLWEDYGLKDLLTTPQQSFDIDFKLLYQKNPDKHTFDLNLEPFYEAFVENAKILSLNFELGRDHILDSLTNSYNEAIIQYGKHKIDTSNQPPRYFTVPGYTIPILNIEVSAFRAELPAFSYFIPKEVSTPSFKVPLMGFSVPSYTLVLPSLELPVLHVPETLRALTLPTFTIPEIQNNIMIPALGNMTYEFSVKSPVITLNANGGLYNHSDIMIKFDVSSTSVFDVLKGKLDGSTTINKRRGLKMATSLSLLHMSAECSHESTVSLSKKNMEASLTNLAKVKLPVFTLDLNQVLRGNTKSKPNIASNIKVSYTYNLPTVEMQGTGSVDHNFALEALSSYFSLESTWKGTTEATITESANLAGSLDNEATLYLNANGLRSTLKTDLTSKVYHQKVGSWNMDVNKNLALEASLRRVYATMTYASTNAASIASFSTNGKQNVKATFEFVPLTTLSANLDMDISQPSNLGHAGIVQNADLSITSDKQKLLWSGKEQLATLIHSSDLTLSNDQSEIRMEISESIEGSVAFLKTIKLPVYQKSLWDIFKFGEGTNTDQLQFLNASTVVIYTKSMEGTLYALPTQLFENGVTFNIPQITVGVPNWFKELLQRIREVDMRFEEPDLADYISIPPVITVPEFSVPLTTLNVPSFVIDLTNLQIPNEISTPAFDIVFPGLPKVEIPSINAKTKYLKDKMAHLFISLPQYEITISPFALPKAFDIGDYPIRLDDITKTLYHFELPNVIIPEQKIEVPEISLHLPAGVFIPTFGSLSATVKVSSPIYNNTWTGNMENTESGIVCTLKSTCTSTMVFLEYNLDATATVLLENGAVGLDGKSTFTHQDVNINWKHDLRRNLRMRRDESSVSSTSRHTLGIDIASQTFADLSFRYASHNNGITSSISSPAAGFIGLQLTRRSPSQIYAKLFSRYLSTPDKDTDLMSFKVTLKNSEKLSIQVGYQINGLSDMINGLKDRLPSIVASLHKFINQYHVSHLGIDLNRAALKLKNTLSNGIDRAYQEIPRMIDSLQTSIEQLRQQGKKMWRRTLENIPQIDLRELSRRFFISANEFLQKYESNMRVLLDAAMKFLRDTKFHLPGLEEKFTGQELYNRIRQSISKAIDRATTRLFSLIDAIADTVSGHINKIELKVPGTTKVISGKNILKDLRSAMKSAKDQIMQAIEGWENLKVEKVFQDLLNSVKVYIQKAEEFLNSLKTEKLEELSSHINGIYKEAGDLQVMQKIREWTREAKRGLSELKDLSKSKIQELYNEISTEKLISSLNDLLMVVDSYVSSLFKSYLALMKSLPSYTEPYVRVSNKKTDVDIPLPFYWKSFSEWPSMA</sequence>
<name>A0AA88P9B0_9TELE</name>
<evidence type="ECO:0000256" key="6">
    <source>
        <dbReference type="ARBA" id="ARBA00023180"/>
    </source>
</evidence>
<comment type="caution">
    <text evidence="10">The sequence shown here is derived from an EMBL/GenBank/DDBJ whole genome shotgun (WGS) entry which is preliminary data.</text>
</comment>
<feature type="domain" description="Vitellogenin" evidence="9">
    <location>
        <begin position="41"/>
        <end position="652"/>
    </location>
</feature>
<dbReference type="GO" id="GO:0050750">
    <property type="term" value="F:low-density lipoprotein particle receptor binding"/>
    <property type="evidence" value="ECO:0007669"/>
    <property type="project" value="TreeGrafter"/>
</dbReference>
<dbReference type="InterPro" id="IPR015255">
    <property type="entry name" value="Vitellinogen_open_b-sht"/>
</dbReference>
<dbReference type="SMART" id="SM01169">
    <property type="entry name" value="DUF1943"/>
    <property type="match status" value="1"/>
</dbReference>